<evidence type="ECO:0000313" key="6">
    <source>
        <dbReference type="EMBL" id="SFN97170.1"/>
    </source>
</evidence>
<dbReference type="AlphaFoldDB" id="A0A1I5DD98"/>
<keyword evidence="1" id="KW-0805">Transcription regulation</keyword>
<dbReference type="InterPro" id="IPR001647">
    <property type="entry name" value="HTH_TetR"/>
</dbReference>
<organism evidence="6 7">
    <name type="scientific">Cohaesibacter marisflavi</name>
    <dbReference type="NCBI Taxonomy" id="655353"/>
    <lineage>
        <taxon>Bacteria</taxon>
        <taxon>Pseudomonadati</taxon>
        <taxon>Pseudomonadota</taxon>
        <taxon>Alphaproteobacteria</taxon>
        <taxon>Hyphomicrobiales</taxon>
        <taxon>Cohaesibacteraceae</taxon>
    </lineage>
</organism>
<proteinExistence type="predicted"/>
<evidence type="ECO:0000256" key="4">
    <source>
        <dbReference type="PROSITE-ProRule" id="PRU00335"/>
    </source>
</evidence>
<evidence type="ECO:0000259" key="5">
    <source>
        <dbReference type="PROSITE" id="PS50977"/>
    </source>
</evidence>
<dbReference type="InterPro" id="IPR036271">
    <property type="entry name" value="Tet_transcr_reg_TetR-rel_C_sf"/>
</dbReference>
<dbReference type="EMBL" id="FOVR01000002">
    <property type="protein sequence ID" value="SFN97170.1"/>
    <property type="molecule type" value="Genomic_DNA"/>
</dbReference>
<dbReference type="SUPFAM" id="SSF46689">
    <property type="entry name" value="Homeodomain-like"/>
    <property type="match status" value="1"/>
</dbReference>
<dbReference type="Gene3D" id="1.10.357.10">
    <property type="entry name" value="Tetracycline Repressor, domain 2"/>
    <property type="match status" value="1"/>
</dbReference>
<keyword evidence="2 4" id="KW-0238">DNA-binding</keyword>
<dbReference type="SUPFAM" id="SSF48498">
    <property type="entry name" value="Tetracyclin repressor-like, C-terminal domain"/>
    <property type="match status" value="1"/>
</dbReference>
<evidence type="ECO:0000256" key="1">
    <source>
        <dbReference type="ARBA" id="ARBA00023015"/>
    </source>
</evidence>
<sequence>MGRPKEFDSETVLEAATNCFWADGIVRTSISSLVDAMKIQRSSFYNSFGSREGILTTVLERYLESSPLKELMKSGPVEDDQQPDLVLVDLILDFSHFLADQGRGRGCLIFNGLSELNAEDAQSYEIFQDQYASLTAGLSRLIERIKQESASEEDLGRLSLHHVMTILTGLAHYSKLDPSENRLATIGLDQLSGLSPHFATLIDREVRSRDTEDRMRLRA</sequence>
<dbReference type="Proteomes" id="UP000199236">
    <property type="component" value="Unassembled WGS sequence"/>
</dbReference>
<dbReference type="Pfam" id="PF00440">
    <property type="entry name" value="TetR_N"/>
    <property type="match status" value="1"/>
</dbReference>
<evidence type="ECO:0000256" key="2">
    <source>
        <dbReference type="ARBA" id="ARBA00023125"/>
    </source>
</evidence>
<gene>
    <name evidence="6" type="ORF">SAMN04488056_102561</name>
</gene>
<dbReference type="STRING" id="655353.SAMN04488056_102561"/>
<dbReference type="PANTHER" id="PTHR47506:SF1">
    <property type="entry name" value="HTH-TYPE TRANSCRIPTIONAL REGULATOR YJDC"/>
    <property type="match status" value="1"/>
</dbReference>
<name>A0A1I5DD98_9HYPH</name>
<accession>A0A1I5DD98</accession>
<evidence type="ECO:0000256" key="3">
    <source>
        <dbReference type="ARBA" id="ARBA00023163"/>
    </source>
</evidence>
<feature type="DNA-binding region" description="H-T-H motif" evidence="4">
    <location>
        <begin position="29"/>
        <end position="48"/>
    </location>
</feature>
<dbReference type="PROSITE" id="PS50977">
    <property type="entry name" value="HTH_TETR_2"/>
    <property type="match status" value="1"/>
</dbReference>
<protein>
    <submittedName>
        <fullName evidence="6">Transcriptional regulator, TetR family</fullName>
    </submittedName>
</protein>
<dbReference type="PANTHER" id="PTHR47506">
    <property type="entry name" value="TRANSCRIPTIONAL REGULATORY PROTEIN"/>
    <property type="match status" value="1"/>
</dbReference>
<keyword evidence="3" id="KW-0804">Transcription</keyword>
<reference evidence="6 7" key="1">
    <citation type="submission" date="2016-10" db="EMBL/GenBank/DDBJ databases">
        <authorList>
            <person name="de Groot N.N."/>
        </authorList>
    </citation>
    <scope>NUCLEOTIDE SEQUENCE [LARGE SCALE GENOMIC DNA]</scope>
    <source>
        <strain evidence="6 7">CGMCC 1.9157</strain>
    </source>
</reference>
<dbReference type="GO" id="GO:0003677">
    <property type="term" value="F:DNA binding"/>
    <property type="evidence" value="ECO:0007669"/>
    <property type="project" value="UniProtKB-UniRule"/>
</dbReference>
<evidence type="ECO:0000313" key="7">
    <source>
        <dbReference type="Proteomes" id="UP000199236"/>
    </source>
</evidence>
<keyword evidence="7" id="KW-1185">Reference proteome</keyword>
<feature type="domain" description="HTH tetR-type" evidence="5">
    <location>
        <begin position="6"/>
        <end position="66"/>
    </location>
</feature>
<dbReference type="InterPro" id="IPR009057">
    <property type="entry name" value="Homeodomain-like_sf"/>
</dbReference>